<dbReference type="PANTHER" id="PTHR30616">
    <property type="entry name" value="UNCHARACTERIZED PROTEIN YFIH"/>
    <property type="match status" value="1"/>
</dbReference>
<evidence type="ECO:0000256" key="9">
    <source>
        <dbReference type="ARBA" id="ARBA00049893"/>
    </source>
</evidence>
<dbReference type="InterPro" id="IPR003730">
    <property type="entry name" value="Cu_polyphenol_OxRdtase"/>
</dbReference>
<dbReference type="Proteomes" id="UP000820977">
    <property type="component" value="Unassembled WGS sequence"/>
</dbReference>
<dbReference type="InterPro" id="IPR038371">
    <property type="entry name" value="Cu_polyphenol_OxRdtase_sf"/>
</dbReference>
<proteinExistence type="inferred from homology"/>
<comment type="catalytic activity">
    <reaction evidence="8">
        <text>adenosine + phosphate = alpha-D-ribose 1-phosphate + adenine</text>
        <dbReference type="Rhea" id="RHEA:27642"/>
        <dbReference type="ChEBI" id="CHEBI:16335"/>
        <dbReference type="ChEBI" id="CHEBI:16708"/>
        <dbReference type="ChEBI" id="CHEBI:43474"/>
        <dbReference type="ChEBI" id="CHEBI:57720"/>
        <dbReference type="EC" id="2.4.2.1"/>
    </reaction>
    <physiologicalReaction direction="left-to-right" evidence="8">
        <dbReference type="Rhea" id="RHEA:27643"/>
    </physiologicalReaction>
</comment>
<evidence type="ECO:0000256" key="5">
    <source>
        <dbReference type="ARBA" id="ARBA00022801"/>
    </source>
</evidence>
<evidence type="ECO:0000313" key="11">
    <source>
        <dbReference type="EMBL" id="NPE24186.1"/>
    </source>
</evidence>
<comment type="catalytic activity">
    <reaction evidence="7">
        <text>adenosine + H2O + H(+) = inosine + NH4(+)</text>
        <dbReference type="Rhea" id="RHEA:24408"/>
        <dbReference type="ChEBI" id="CHEBI:15377"/>
        <dbReference type="ChEBI" id="CHEBI:15378"/>
        <dbReference type="ChEBI" id="CHEBI:16335"/>
        <dbReference type="ChEBI" id="CHEBI:17596"/>
        <dbReference type="ChEBI" id="CHEBI:28938"/>
        <dbReference type="EC" id="3.5.4.4"/>
    </reaction>
    <physiologicalReaction direction="left-to-right" evidence="7">
        <dbReference type="Rhea" id="RHEA:24409"/>
    </physiologicalReaction>
</comment>
<name>A0ABX2AYX9_9BACT</name>
<organism evidence="11 12">
    <name type="scientific">Xylanibacter caecicola</name>
    <dbReference type="NCBI Taxonomy" id="2736294"/>
    <lineage>
        <taxon>Bacteria</taxon>
        <taxon>Pseudomonadati</taxon>
        <taxon>Bacteroidota</taxon>
        <taxon>Bacteroidia</taxon>
        <taxon>Bacteroidales</taxon>
        <taxon>Prevotellaceae</taxon>
        <taxon>Xylanibacter</taxon>
    </lineage>
</organism>
<evidence type="ECO:0000256" key="3">
    <source>
        <dbReference type="ARBA" id="ARBA00022679"/>
    </source>
</evidence>
<dbReference type="CDD" id="cd16833">
    <property type="entry name" value="YfiH"/>
    <property type="match status" value="1"/>
</dbReference>
<dbReference type="NCBIfam" id="TIGR00726">
    <property type="entry name" value="peptidoglycan editing factor PgeF"/>
    <property type="match status" value="1"/>
</dbReference>
<evidence type="ECO:0000313" key="12">
    <source>
        <dbReference type="Proteomes" id="UP000820977"/>
    </source>
</evidence>
<sequence length="259" mass="28023">MKAPGLTYYDIAPQVTAFSSTRHGGVSRGAYGSFNINPYCGDASEAVTANRETLCRLLGVDDSHLLLPHQVHRTEIAVVEPDFFSMSACRRKDILDGVDAVMSNVPGVCFGVSTADCIPVIIYDTVCHAACVVHAGWRGTVARIAEKAVAAMCRRYGSSPHTMKAVVGPGISGDAFEVGDEVYDEFLNNGFRMDDISFRRDRWHIDLPTCNRLQLVASGIPAGNIQMCGICTYNNSADYFSARRLGTASGRIFTGVVLK</sequence>
<comment type="similarity">
    <text evidence="2 10">Belongs to the purine nucleoside phosphorylase YfiH/LACC1 family.</text>
</comment>
<evidence type="ECO:0000256" key="2">
    <source>
        <dbReference type="ARBA" id="ARBA00007353"/>
    </source>
</evidence>
<dbReference type="Pfam" id="PF02578">
    <property type="entry name" value="Cu-oxidase_4"/>
    <property type="match status" value="1"/>
</dbReference>
<dbReference type="RefSeq" id="WP_172343703.1">
    <property type="nucleotide sequence ID" value="NZ_CASYYZ010000014.1"/>
</dbReference>
<evidence type="ECO:0000256" key="1">
    <source>
        <dbReference type="ARBA" id="ARBA00000553"/>
    </source>
</evidence>
<evidence type="ECO:0000256" key="8">
    <source>
        <dbReference type="ARBA" id="ARBA00048968"/>
    </source>
</evidence>
<comment type="catalytic activity">
    <reaction evidence="1">
        <text>inosine + phosphate = alpha-D-ribose 1-phosphate + hypoxanthine</text>
        <dbReference type="Rhea" id="RHEA:27646"/>
        <dbReference type="ChEBI" id="CHEBI:17368"/>
        <dbReference type="ChEBI" id="CHEBI:17596"/>
        <dbReference type="ChEBI" id="CHEBI:43474"/>
        <dbReference type="ChEBI" id="CHEBI:57720"/>
        <dbReference type="EC" id="2.4.2.1"/>
    </reaction>
    <physiologicalReaction direction="left-to-right" evidence="1">
        <dbReference type="Rhea" id="RHEA:27647"/>
    </physiologicalReaction>
</comment>
<evidence type="ECO:0000256" key="4">
    <source>
        <dbReference type="ARBA" id="ARBA00022723"/>
    </source>
</evidence>
<dbReference type="EMBL" id="JABKKJ010000001">
    <property type="protein sequence ID" value="NPE24186.1"/>
    <property type="molecule type" value="Genomic_DNA"/>
</dbReference>
<gene>
    <name evidence="11" type="primary">pgeF</name>
    <name evidence="11" type="ORF">HPS54_01410</name>
</gene>
<comment type="caution">
    <text evidence="11">The sequence shown here is derived from an EMBL/GenBank/DDBJ whole genome shotgun (WGS) entry which is preliminary data.</text>
</comment>
<dbReference type="Gene3D" id="3.60.140.10">
    <property type="entry name" value="CNF1/YfiH-like putative cysteine hydrolases"/>
    <property type="match status" value="1"/>
</dbReference>
<evidence type="ECO:0000256" key="6">
    <source>
        <dbReference type="ARBA" id="ARBA00022833"/>
    </source>
</evidence>
<keyword evidence="12" id="KW-1185">Reference proteome</keyword>
<keyword evidence="3" id="KW-0808">Transferase</keyword>
<protein>
    <recommendedName>
        <fullName evidence="10">Purine nucleoside phosphorylase</fullName>
    </recommendedName>
</protein>
<keyword evidence="6" id="KW-0862">Zinc</keyword>
<keyword evidence="5" id="KW-0378">Hydrolase</keyword>
<dbReference type="SUPFAM" id="SSF64438">
    <property type="entry name" value="CNF1/YfiH-like putative cysteine hydrolases"/>
    <property type="match status" value="1"/>
</dbReference>
<keyword evidence="4" id="KW-0479">Metal-binding</keyword>
<dbReference type="InterPro" id="IPR011324">
    <property type="entry name" value="Cytotoxic_necrot_fac-like_cat"/>
</dbReference>
<evidence type="ECO:0000256" key="7">
    <source>
        <dbReference type="ARBA" id="ARBA00047989"/>
    </source>
</evidence>
<accession>A0ABX2AYX9</accession>
<evidence type="ECO:0000256" key="10">
    <source>
        <dbReference type="RuleBase" id="RU361274"/>
    </source>
</evidence>
<comment type="catalytic activity">
    <reaction evidence="9">
        <text>S-methyl-5'-thioadenosine + phosphate = 5-(methylsulfanyl)-alpha-D-ribose 1-phosphate + adenine</text>
        <dbReference type="Rhea" id="RHEA:11852"/>
        <dbReference type="ChEBI" id="CHEBI:16708"/>
        <dbReference type="ChEBI" id="CHEBI:17509"/>
        <dbReference type="ChEBI" id="CHEBI:43474"/>
        <dbReference type="ChEBI" id="CHEBI:58533"/>
        <dbReference type="EC" id="2.4.2.28"/>
    </reaction>
    <physiologicalReaction direction="left-to-right" evidence="9">
        <dbReference type="Rhea" id="RHEA:11853"/>
    </physiologicalReaction>
</comment>
<dbReference type="PANTHER" id="PTHR30616:SF2">
    <property type="entry name" value="PURINE NUCLEOSIDE PHOSPHORYLASE LACC1"/>
    <property type="match status" value="1"/>
</dbReference>
<reference evidence="11 12" key="1">
    <citation type="submission" date="2020-05" db="EMBL/GenBank/DDBJ databases">
        <title>Distinct polysaccharide utilization as determinants for interspecies competition between intestinal Prevotella spp.</title>
        <authorList>
            <person name="Galvez E.J.C."/>
            <person name="Iljazovic A."/>
            <person name="Strowig T."/>
        </authorList>
    </citation>
    <scope>NUCLEOTIDE SEQUENCE [LARGE SCALE GENOMIC DNA]</scope>
    <source>
        <strain evidence="11 12">PCHR</strain>
    </source>
</reference>